<dbReference type="Proteomes" id="UP001163223">
    <property type="component" value="Chromosome"/>
</dbReference>
<accession>A0ACD4NRD6</accession>
<protein>
    <submittedName>
        <fullName evidence="1">GFA family protein</fullName>
    </submittedName>
</protein>
<keyword evidence="2" id="KW-1185">Reference proteome</keyword>
<reference evidence="1" key="1">
    <citation type="submission" date="2022-11" db="EMBL/GenBank/DDBJ databases">
        <title>beta-Carotene-producing bacterium, Jeongeuplla avenae sp. nov., alleviates the salt stress of Arabidopsis seedlings.</title>
        <authorList>
            <person name="Jiang L."/>
            <person name="Lee J."/>
        </authorList>
    </citation>
    <scope>NUCLEOTIDE SEQUENCE</scope>
    <source>
        <strain evidence="1">DY_R2A_6</strain>
    </source>
</reference>
<sequence length="132" mass="14372">MTHTGGCRCGAIRYRVDGQPAHSALCHCADCRRSAGAPMVGWALFPRERVAIEGTPVTYESSPGTFRQFCGTCGTGLFFVNEAVFPDQIDIQFATLDDPDALPPQARIQTAEAAAWFARFGELPAFERFPAE</sequence>
<organism evidence="1 2">
    <name type="scientific">Antarcticirhabdus aurantiaca</name>
    <dbReference type="NCBI Taxonomy" id="2606717"/>
    <lineage>
        <taxon>Bacteria</taxon>
        <taxon>Pseudomonadati</taxon>
        <taxon>Pseudomonadota</taxon>
        <taxon>Alphaproteobacteria</taxon>
        <taxon>Hyphomicrobiales</taxon>
        <taxon>Aurantimonadaceae</taxon>
        <taxon>Antarcticirhabdus</taxon>
    </lineage>
</organism>
<proteinExistence type="predicted"/>
<dbReference type="EMBL" id="CP113520">
    <property type="protein sequence ID" value="WAJ29262.1"/>
    <property type="molecule type" value="Genomic_DNA"/>
</dbReference>
<name>A0ACD4NRD6_9HYPH</name>
<evidence type="ECO:0000313" key="2">
    <source>
        <dbReference type="Proteomes" id="UP001163223"/>
    </source>
</evidence>
<gene>
    <name evidence="1" type="ORF">OXU80_03215</name>
</gene>
<evidence type="ECO:0000313" key="1">
    <source>
        <dbReference type="EMBL" id="WAJ29262.1"/>
    </source>
</evidence>